<evidence type="ECO:0008006" key="3">
    <source>
        <dbReference type="Google" id="ProtNLM"/>
    </source>
</evidence>
<dbReference type="SUPFAM" id="SSF56935">
    <property type="entry name" value="Porins"/>
    <property type="match status" value="1"/>
</dbReference>
<dbReference type="Proteomes" id="UP001628193">
    <property type="component" value="Unassembled WGS sequence"/>
</dbReference>
<gene>
    <name evidence="1" type="ORF">SIID45300_02162</name>
</gene>
<reference evidence="1 2" key="1">
    <citation type="submission" date="2024-05" db="EMBL/GenBank/DDBJ databases">
        <authorList>
            <consortium name="Candidatus Magnetaquicoccaceae bacterium FCR-1 genome sequencing consortium"/>
            <person name="Shimoshige H."/>
            <person name="Shimamura S."/>
            <person name="Taoka A."/>
            <person name="Kobayashi H."/>
            <person name="Maekawa T."/>
        </authorList>
    </citation>
    <scope>NUCLEOTIDE SEQUENCE [LARGE SCALE GENOMIC DNA]</scope>
    <source>
        <strain evidence="1 2">FCR-1</strain>
    </source>
</reference>
<dbReference type="EMBL" id="BAAFGK010000004">
    <property type="protein sequence ID" value="GAB0057828.1"/>
    <property type="molecule type" value="Genomic_DNA"/>
</dbReference>
<sequence>MRYPTRHATIRSPWLPMTRFSLVIALVGSILAWLHPTHAMALELQPPSIHGYGTLGWIHDDHARSAFTRDINQRPKDSLPEDQSWFNNDAWLRDSRLGIQASMRLSPELSLMSQGVLRDQISRDFGYYVDWALLAWNPFPETQLRLGRVGYDLFLISEQRHMGYGYPWIRPPVEFHGWIPLFSLDGADLSHAVLVNDARWRVKLQGGRSLGIGVPMDDDLYHLDLDRLFVATLTYEKGPWQVKIGHSQLHLNHEAKPLTLLHDGLDGLAGSGLPAVEAQAAQYRRDMGFAGSSITLSTLGVVFDNKDWLVQAEIGRVSASIDMSTNHDMGYLAVARRLGDWTPYTLVSAIRPHHPAHAATFNWGDGLPAGVADGLNGLQQAAIIAINSSRMDQETYSLGLRYDVTPWAALKWQWDATRIHPNGYLLRPGNLLDRSQPLSVQSFSMALDFVF</sequence>
<accession>A0ABQ0CAB1</accession>
<name>A0ABQ0CAB1_9PROT</name>
<protein>
    <recommendedName>
        <fullName evidence="3">Porin</fullName>
    </recommendedName>
</protein>
<reference evidence="1 2" key="2">
    <citation type="submission" date="2024-09" db="EMBL/GenBank/DDBJ databases">
        <title>Draft genome sequence of Candidatus Magnetaquicoccaceae bacterium FCR-1.</title>
        <authorList>
            <person name="Shimoshige H."/>
            <person name="Shimamura S."/>
            <person name="Taoka A."/>
            <person name="Kobayashi H."/>
            <person name="Maekawa T."/>
        </authorList>
    </citation>
    <scope>NUCLEOTIDE SEQUENCE [LARGE SCALE GENOMIC DNA]</scope>
    <source>
        <strain evidence="1 2">FCR-1</strain>
    </source>
</reference>
<evidence type="ECO:0000313" key="2">
    <source>
        <dbReference type="Proteomes" id="UP001628193"/>
    </source>
</evidence>
<proteinExistence type="predicted"/>
<comment type="caution">
    <text evidence="1">The sequence shown here is derived from an EMBL/GenBank/DDBJ whole genome shotgun (WGS) entry which is preliminary data.</text>
</comment>
<organism evidence="1 2">
    <name type="scientific">Candidatus Magnetaquiglobus chichijimensis</name>
    <dbReference type="NCBI Taxonomy" id="3141448"/>
    <lineage>
        <taxon>Bacteria</taxon>
        <taxon>Pseudomonadati</taxon>
        <taxon>Pseudomonadota</taxon>
        <taxon>Magnetococcia</taxon>
        <taxon>Magnetococcales</taxon>
        <taxon>Candidatus Magnetaquicoccaceae</taxon>
        <taxon>Candidatus Magnetaquiglobus</taxon>
    </lineage>
</organism>
<evidence type="ECO:0000313" key="1">
    <source>
        <dbReference type="EMBL" id="GAB0057828.1"/>
    </source>
</evidence>
<keyword evidence="2" id="KW-1185">Reference proteome</keyword>